<dbReference type="RefSeq" id="WP_069709535.1">
    <property type="nucleotide sequence ID" value="NZ_CP017076.1"/>
</dbReference>
<keyword evidence="2" id="KW-1185">Reference proteome</keyword>
<protein>
    <submittedName>
        <fullName evidence="1">Uncharacterized protein</fullName>
    </submittedName>
</protein>
<proteinExistence type="predicted"/>
<dbReference type="EMBL" id="CP017076">
    <property type="protein sequence ID" value="AOR79845.1"/>
    <property type="molecule type" value="Genomic_DNA"/>
</dbReference>
<evidence type="ECO:0000313" key="2">
    <source>
        <dbReference type="Proteomes" id="UP000094626"/>
    </source>
</evidence>
<accession>A0A1D8ACS7</accession>
<reference evidence="2" key="1">
    <citation type="journal article" date="2017" name="J. Biotechnol.">
        <title>Complete genome sequence of Novosphingobium resinovorum SA1, a versatile xenobiotic-degrading bacterium capable of utilizing sulfanilic acid.</title>
        <authorList>
            <person name="Hegedus B."/>
            <person name="Kos P.B."/>
            <person name="Balint B."/>
            <person name="Maroti G."/>
            <person name="Gan H.M."/>
            <person name="Perei K."/>
            <person name="Rakhely G."/>
        </authorList>
    </citation>
    <scope>NUCLEOTIDE SEQUENCE [LARGE SCALE GENOMIC DNA]</scope>
    <source>
        <strain evidence="2">SA1</strain>
    </source>
</reference>
<dbReference type="AlphaFoldDB" id="A0A1D8ACS7"/>
<evidence type="ECO:0000313" key="1">
    <source>
        <dbReference type="EMBL" id="AOR79845.1"/>
    </source>
</evidence>
<geneLocation type="plasmid" evidence="1 2">
    <name>pSA1</name>
</geneLocation>
<gene>
    <name evidence="1" type="ORF">BES08_24110</name>
</gene>
<keyword evidence="1" id="KW-0614">Plasmid</keyword>
<sequence length="148" mass="16727">MQNTTLYSLFMPPEDCYGDFGLMCGFTATRQVLGQIRRTFTGEMARPVLAAFIHPTMNAISDVPGLAWMWMRLEGRGYNLLHAKVAFLGFRKRGGDGYVIRLAVSTGNWTQDPLTRSIDLFWLSTAEQKSAIRRRKTRPRCYMPGGVA</sequence>
<dbReference type="Proteomes" id="UP000094626">
    <property type="component" value="Plasmid pSA1"/>
</dbReference>
<organism evidence="1 2">
    <name type="scientific">Novosphingobium resinovorum</name>
    <dbReference type="NCBI Taxonomy" id="158500"/>
    <lineage>
        <taxon>Bacteria</taxon>
        <taxon>Pseudomonadati</taxon>
        <taxon>Pseudomonadota</taxon>
        <taxon>Alphaproteobacteria</taxon>
        <taxon>Sphingomonadales</taxon>
        <taxon>Sphingomonadaceae</taxon>
        <taxon>Novosphingobium</taxon>
    </lineage>
</organism>
<dbReference type="KEGG" id="nre:BES08_24110"/>
<name>A0A1D8ACS7_9SPHN</name>